<dbReference type="InterPro" id="IPR025142">
    <property type="entry name" value="DUF4073"/>
</dbReference>
<dbReference type="RefSeq" id="WP_277564773.1">
    <property type="nucleotide sequence ID" value="NZ_JAPDHZ010000002.1"/>
</dbReference>
<accession>A0A9X4KG88</accession>
<feature type="domain" description="SLH" evidence="1">
    <location>
        <begin position="584"/>
        <end position="647"/>
    </location>
</feature>
<name>A0A9X4KG88_9BACL</name>
<gene>
    <name evidence="2" type="ORF">OMP38_09000</name>
</gene>
<dbReference type="Gene3D" id="2.60.40.10">
    <property type="entry name" value="Immunoglobulins"/>
    <property type="match status" value="1"/>
</dbReference>
<organism evidence="2 3">
    <name type="scientific">Cohnella ginsengisoli</name>
    <dbReference type="NCBI Taxonomy" id="425004"/>
    <lineage>
        <taxon>Bacteria</taxon>
        <taxon>Bacillati</taxon>
        <taxon>Bacillota</taxon>
        <taxon>Bacilli</taxon>
        <taxon>Bacillales</taxon>
        <taxon>Paenibacillaceae</taxon>
        <taxon>Cohnella</taxon>
    </lineage>
</organism>
<keyword evidence="3" id="KW-1185">Reference proteome</keyword>
<sequence length="685" mass="73813">MFAELGDNYNALTTVEKDVFKYYLYIQLKTAKEILNNGNNGNDENDIFNGNLLSFLIAASMGYTPQAINSVSSAEDMGRSLQMLYSVQQMIEMIKPFGIELEDWNLDLSKMGSLNPEDEITSELSNWMLDKRPEGGYADLAAIQSTFNQFFTPAAPSVTADAATNKLVGATAAMEYSIDDGKTWTSYDPENAPVFSTYVNVQVRVKENGVRAASPTTTVTFNAPVYIPPMNTNTETRYVDVQGSDGSGLARTPVTRTTDASGKVKDSVTLSSDIAKEAVDKAKAQGGSTVRIAIPDAEDKVSEVSVTIPTAALTQINDGKMSLELSTGDSVVSIPTASLSGFGQDLYFRLVPVKTEDGRVQVETRAKQEKAVQDYAKDESIKIYGRPMQIETNLQSREVSLFLPLKNGLPTDAAERNRIMNHLGVYAEHSDGTKELIQGKVVTMNGMTGIQFTVKKFSTFAIVYADGLNGTQTQTPTAHTPYINGFGTDFRPNAFVTRAQMAAMLARNLPDTTVSAGTTAGSDVKAGHWAMDEILKAKSAGIMGGVSETMFDPEGSVTRAQMAAIAARWMQKGPTTSQGVANPGNGNYSDVSDTHWAADAISYVTSAGIMTGYAGQTFKPDQKLTRAEAVKVLNRLFGRGPLNGATTVTFTDVPATHWAFADIEEAATNHKYTVDAQGAEQIAAQ</sequence>
<feature type="domain" description="SLH" evidence="1">
    <location>
        <begin position="517"/>
        <end position="580"/>
    </location>
</feature>
<dbReference type="InterPro" id="IPR051465">
    <property type="entry name" value="Cell_Envelope_Struct_Comp"/>
</dbReference>
<dbReference type="InterPro" id="IPR013783">
    <property type="entry name" value="Ig-like_fold"/>
</dbReference>
<proteinExistence type="predicted"/>
<dbReference type="Pfam" id="PF13285">
    <property type="entry name" value="DUF4073"/>
    <property type="match status" value="1"/>
</dbReference>
<dbReference type="EMBL" id="JAPDHZ010000002">
    <property type="protein sequence ID" value="MDG0790989.1"/>
    <property type="molecule type" value="Genomic_DNA"/>
</dbReference>
<dbReference type="PROSITE" id="PS51272">
    <property type="entry name" value="SLH"/>
    <property type="match status" value="2"/>
</dbReference>
<dbReference type="InterPro" id="IPR001119">
    <property type="entry name" value="SLH_dom"/>
</dbReference>
<dbReference type="AlphaFoldDB" id="A0A9X4KG88"/>
<dbReference type="Pfam" id="PF00395">
    <property type="entry name" value="SLH"/>
    <property type="match status" value="3"/>
</dbReference>
<protein>
    <submittedName>
        <fullName evidence="2">DUF4073 domain-containing protein</fullName>
    </submittedName>
</protein>
<evidence type="ECO:0000259" key="1">
    <source>
        <dbReference type="PROSITE" id="PS51272"/>
    </source>
</evidence>
<comment type="caution">
    <text evidence="2">The sequence shown here is derived from an EMBL/GenBank/DDBJ whole genome shotgun (WGS) entry which is preliminary data.</text>
</comment>
<evidence type="ECO:0000313" key="2">
    <source>
        <dbReference type="EMBL" id="MDG0790989.1"/>
    </source>
</evidence>
<dbReference type="PANTHER" id="PTHR43308">
    <property type="entry name" value="OUTER MEMBRANE PROTEIN ALPHA-RELATED"/>
    <property type="match status" value="1"/>
</dbReference>
<evidence type="ECO:0000313" key="3">
    <source>
        <dbReference type="Proteomes" id="UP001153387"/>
    </source>
</evidence>
<dbReference type="Proteomes" id="UP001153387">
    <property type="component" value="Unassembled WGS sequence"/>
</dbReference>
<reference evidence="2 3" key="1">
    <citation type="submission" date="2022-10" db="EMBL/GenBank/DDBJ databases">
        <title>Comparative genomic analysis of Cohnella hashimotonis sp. nov., isolated from the International Space Station.</title>
        <authorList>
            <person name="Simpson A."/>
            <person name="Venkateswaran K."/>
        </authorList>
    </citation>
    <scope>NUCLEOTIDE SEQUENCE [LARGE SCALE GENOMIC DNA]</scope>
    <source>
        <strain evidence="2 3">DSM 18997</strain>
    </source>
</reference>